<dbReference type="InterPro" id="IPR000182">
    <property type="entry name" value="GNAT_dom"/>
</dbReference>
<dbReference type="PROSITE" id="PS51186">
    <property type="entry name" value="GNAT"/>
    <property type="match status" value="1"/>
</dbReference>
<feature type="domain" description="N-acetyltransferase" evidence="1">
    <location>
        <begin position="2"/>
        <end position="163"/>
    </location>
</feature>
<dbReference type="InterPro" id="IPR016181">
    <property type="entry name" value="Acyl_CoA_acyltransferase"/>
</dbReference>
<dbReference type="Gene3D" id="3.40.630.30">
    <property type="match status" value="1"/>
</dbReference>
<sequence length="163" mass="18935">MLSIKKVQSEKEIQLVEKLAIEIWNEHYVAIIGQEQVDYMLEKFQSVSAMNQQMNDGLQYYLFYYNEEPAGYLGFKLEEQHLFLSKIYVLSKFRGNKIGKSGMDFVAIEAQSQKKEGIRLTVNKYNTNSIEAYKKMGFEVIDEVVADIGQGYVMDDYILLKKV</sequence>
<comment type="caution">
    <text evidence="2">The sequence shown here is derived from an EMBL/GenBank/DDBJ whole genome shotgun (WGS) entry which is preliminary data.</text>
</comment>
<dbReference type="GO" id="GO:0016747">
    <property type="term" value="F:acyltransferase activity, transferring groups other than amino-acyl groups"/>
    <property type="evidence" value="ECO:0007669"/>
    <property type="project" value="InterPro"/>
</dbReference>
<evidence type="ECO:0000259" key="1">
    <source>
        <dbReference type="PROSITE" id="PS51186"/>
    </source>
</evidence>
<name>A0A7X9P306_9BACT</name>
<dbReference type="EMBL" id="JABANE010000021">
    <property type="protein sequence ID" value="NME68248.1"/>
    <property type="molecule type" value="Genomic_DNA"/>
</dbReference>
<dbReference type="RefSeq" id="WP_169656557.1">
    <property type="nucleotide sequence ID" value="NZ_JABANE010000021.1"/>
</dbReference>
<gene>
    <name evidence="2" type="ORF">HHU12_09780</name>
</gene>
<dbReference type="CDD" id="cd04301">
    <property type="entry name" value="NAT_SF"/>
    <property type="match status" value="1"/>
</dbReference>
<reference evidence="2 3" key="1">
    <citation type="submission" date="2020-04" db="EMBL/GenBank/DDBJ databases">
        <title>Flammeovirga sp. SR4, a novel species isolated from seawater.</title>
        <authorList>
            <person name="Wang X."/>
        </authorList>
    </citation>
    <scope>NUCLEOTIDE SEQUENCE [LARGE SCALE GENOMIC DNA]</scope>
    <source>
        <strain evidence="2 3">ATCC 23126</strain>
    </source>
</reference>
<evidence type="ECO:0000313" key="2">
    <source>
        <dbReference type="EMBL" id="NME68248.1"/>
    </source>
</evidence>
<dbReference type="Proteomes" id="UP000576082">
    <property type="component" value="Unassembled WGS sequence"/>
</dbReference>
<dbReference type="Pfam" id="PF00583">
    <property type="entry name" value="Acetyltransf_1"/>
    <property type="match status" value="1"/>
</dbReference>
<proteinExistence type="predicted"/>
<dbReference type="AlphaFoldDB" id="A0A7X9P306"/>
<accession>A0A7X9P306</accession>
<keyword evidence="3" id="KW-1185">Reference proteome</keyword>
<keyword evidence="2" id="KW-0808">Transferase</keyword>
<dbReference type="SUPFAM" id="SSF55729">
    <property type="entry name" value="Acyl-CoA N-acyltransferases (Nat)"/>
    <property type="match status" value="1"/>
</dbReference>
<organism evidence="2 3">
    <name type="scientific">Flammeovirga aprica JL-4</name>
    <dbReference type="NCBI Taxonomy" id="694437"/>
    <lineage>
        <taxon>Bacteria</taxon>
        <taxon>Pseudomonadati</taxon>
        <taxon>Bacteroidota</taxon>
        <taxon>Cytophagia</taxon>
        <taxon>Cytophagales</taxon>
        <taxon>Flammeovirgaceae</taxon>
        <taxon>Flammeovirga</taxon>
    </lineage>
</organism>
<evidence type="ECO:0000313" key="3">
    <source>
        <dbReference type="Proteomes" id="UP000576082"/>
    </source>
</evidence>
<protein>
    <submittedName>
        <fullName evidence="2">GNAT family N-acetyltransferase</fullName>
    </submittedName>
</protein>